<evidence type="ECO:0000313" key="5">
    <source>
        <dbReference type="EMBL" id="KAE8252325.1"/>
    </source>
</evidence>
<dbReference type="EMBL" id="LWDE02000170">
    <property type="protein sequence ID" value="KAE8252325.1"/>
    <property type="molecule type" value="Genomic_DNA"/>
</dbReference>
<gene>
    <name evidence="5" type="ORF">A4X06_0g2269</name>
</gene>
<dbReference type="Proteomes" id="UP000077684">
    <property type="component" value="Unassembled WGS sequence"/>
</dbReference>
<feature type="compositionally biased region" description="Low complexity" evidence="4">
    <location>
        <begin position="120"/>
        <end position="139"/>
    </location>
</feature>
<name>A0A8X7SZ07_9BASI</name>
<protein>
    <recommendedName>
        <fullName evidence="2">Autophagy-related protein 101</fullName>
    </recommendedName>
</protein>
<dbReference type="AlphaFoldDB" id="A0A8X7SZ07"/>
<feature type="region of interest" description="Disordered" evidence="4">
    <location>
        <begin position="108"/>
        <end position="142"/>
    </location>
</feature>
<dbReference type="GO" id="GO:0000045">
    <property type="term" value="P:autophagosome assembly"/>
    <property type="evidence" value="ECO:0007669"/>
    <property type="project" value="TreeGrafter"/>
</dbReference>
<dbReference type="GO" id="GO:0019901">
    <property type="term" value="F:protein kinase binding"/>
    <property type="evidence" value="ECO:0007669"/>
    <property type="project" value="TreeGrafter"/>
</dbReference>
<dbReference type="PANTHER" id="PTHR13292:SF0">
    <property type="entry name" value="AUTOPHAGY-RELATED PROTEIN 101"/>
    <property type="match status" value="1"/>
</dbReference>
<keyword evidence="3" id="KW-0072">Autophagy</keyword>
<organism evidence="5 6">
    <name type="scientific">Tilletia controversa</name>
    <name type="common">dwarf bunt fungus</name>
    <dbReference type="NCBI Taxonomy" id="13291"/>
    <lineage>
        <taxon>Eukaryota</taxon>
        <taxon>Fungi</taxon>
        <taxon>Dikarya</taxon>
        <taxon>Basidiomycota</taxon>
        <taxon>Ustilaginomycotina</taxon>
        <taxon>Exobasidiomycetes</taxon>
        <taxon>Tilletiales</taxon>
        <taxon>Tilletiaceae</taxon>
        <taxon>Tilletia</taxon>
    </lineage>
</organism>
<dbReference type="InterPro" id="IPR012445">
    <property type="entry name" value="ATG101"/>
</dbReference>
<sequence length="287" mass="30413">MPSQPQAQAQAQAQAQLPLTFTHAFTFPADPSSTLQGQLIAALVQTVIFHRALGNVRPKSIPFLENSFPAIADERVDDLVEEGVQASRVEIKRRGAVQLVIGIFPPSSRTSASAPQTADSKASPSSGSTSPSSTTAAPSSRERLKSLPSSWFSQAVNLANQAYTHGYAFSGYGLSAGDVVHGHGHGHGHGGEVGGRMDSGKSTGGVAVAGDEIPFEEWVFSIRTVSVKTEHERSKALQSTSKQLAKLLEATVDFVDRCKAHLPPIPIQNADLFPFPIRVKAMPCPPA</sequence>
<evidence type="ECO:0000256" key="4">
    <source>
        <dbReference type="SAM" id="MobiDB-lite"/>
    </source>
</evidence>
<reference evidence="5" key="2">
    <citation type="journal article" date="2019" name="IMA Fungus">
        <title>Genome sequencing and comparison of five Tilletia species to identify candidate genes for the detection of regulated species infecting wheat.</title>
        <authorList>
            <person name="Nguyen H.D.T."/>
            <person name="Sultana T."/>
            <person name="Kesanakurti P."/>
            <person name="Hambleton S."/>
        </authorList>
    </citation>
    <scope>NUCLEOTIDE SEQUENCE</scope>
    <source>
        <strain evidence="5">DAOMC 236426</strain>
    </source>
</reference>
<comment type="caution">
    <text evidence="5">The sequence shown here is derived from an EMBL/GenBank/DDBJ whole genome shotgun (WGS) entry which is preliminary data.</text>
</comment>
<reference evidence="5" key="1">
    <citation type="submission" date="2016-04" db="EMBL/GenBank/DDBJ databases">
        <authorList>
            <person name="Nguyen H.D."/>
            <person name="Samba Siva P."/>
            <person name="Cullis J."/>
            <person name="Levesque C.A."/>
            <person name="Hambleton S."/>
        </authorList>
    </citation>
    <scope>NUCLEOTIDE SEQUENCE</scope>
    <source>
        <strain evidence="5">DAOMC 236426</strain>
    </source>
</reference>
<comment type="similarity">
    <text evidence="1">Belongs to the ATG101 family.</text>
</comment>
<proteinExistence type="inferred from homology"/>
<feature type="compositionally biased region" description="Polar residues" evidence="4">
    <location>
        <begin position="108"/>
        <end position="119"/>
    </location>
</feature>
<evidence type="ECO:0000256" key="2">
    <source>
        <dbReference type="ARBA" id="ARBA00018874"/>
    </source>
</evidence>
<dbReference type="PANTHER" id="PTHR13292">
    <property type="entry name" value="AUTOPHAGY-RELATED PROTEIN 101"/>
    <property type="match status" value="1"/>
</dbReference>
<dbReference type="GO" id="GO:0000407">
    <property type="term" value="C:phagophore assembly site"/>
    <property type="evidence" value="ECO:0007669"/>
    <property type="project" value="TreeGrafter"/>
</dbReference>
<dbReference type="GO" id="GO:1990316">
    <property type="term" value="C:Atg1/ULK1 kinase complex"/>
    <property type="evidence" value="ECO:0007669"/>
    <property type="project" value="TreeGrafter"/>
</dbReference>
<dbReference type="Pfam" id="PF07855">
    <property type="entry name" value="ATG101"/>
    <property type="match status" value="2"/>
</dbReference>
<evidence type="ECO:0000313" key="6">
    <source>
        <dbReference type="Proteomes" id="UP000077684"/>
    </source>
</evidence>
<keyword evidence="6" id="KW-1185">Reference proteome</keyword>
<feature type="region of interest" description="Disordered" evidence="4">
    <location>
        <begin position="183"/>
        <end position="203"/>
    </location>
</feature>
<evidence type="ECO:0000256" key="1">
    <source>
        <dbReference type="ARBA" id="ARBA00007130"/>
    </source>
</evidence>
<accession>A0A8X7SZ07</accession>
<evidence type="ECO:0000256" key="3">
    <source>
        <dbReference type="ARBA" id="ARBA00023006"/>
    </source>
</evidence>